<evidence type="ECO:0000313" key="3">
    <source>
        <dbReference type="Proteomes" id="UP001500067"/>
    </source>
</evidence>
<comment type="caution">
    <text evidence="2">The sequence shown here is derived from an EMBL/GenBank/DDBJ whole genome shotgun (WGS) entry which is preliminary data.</text>
</comment>
<dbReference type="Pfam" id="PF13174">
    <property type="entry name" value="TPR_6"/>
    <property type="match status" value="1"/>
</dbReference>
<dbReference type="InterPro" id="IPR019734">
    <property type="entry name" value="TPR_rpt"/>
</dbReference>
<sequence length="607" mass="69040">MAVLTHILKVASLALLFTATAGATHAQSADEARKLAVEKNYDKALPIYEELYKKAPDSFYDEYLDVLFEAGKFKVAEKIVEKKAALAPKWPPDPNMNMDLGQVYEKAGKPDKAKVQYDSVLRMINGDDIFTNNIAKAFSEIGHDDYAVLTYETALQRLGHPPMYGRQLAMLYNKLGNVDRAVDALLRGGPSVFTTADNAKELLLEMIGADTKKLQLVQKAIIKKLNQEPENTYYGEILTWVYTQKDDWDGALIQIQAIDERNRENGKRIMDLARTAVAANKYEIADKAFDDIIAKGKDQPYYMLARSEKLTAALERLQDNNERKPEDVAALAALYDSFMVQYPKYYTQLTASEYARLHAEYGNNVKRAIEILKRAIAEPDTRRNMMGIFKLQLGDYYLLQGRMWDASLTYSQVDKDFKQDVMGEDARFRNARLAYYMGDFELAQKQLGILKSGTSNLISNDAIDLSVLITENVEDSNTVPLHRFAYAGLLLFQNKDKEAEALVDSISTAFPKHPLNDDLVMMRARIAVKHHEYTRALEHLKTVVDKYGKDVLGDDAVYMTAEIYYNYLHQPQEARKHYEQLIIDYPGSTWVQTARQRLNEMKAQGIQ</sequence>
<name>A0ABP8NAE3_9BACT</name>
<evidence type="ECO:0000256" key="1">
    <source>
        <dbReference type="SAM" id="SignalP"/>
    </source>
</evidence>
<dbReference type="SUPFAM" id="SSF48452">
    <property type="entry name" value="TPR-like"/>
    <property type="match status" value="3"/>
</dbReference>
<protein>
    <recommendedName>
        <fullName evidence="4">Tetratricopeptide repeat protein</fullName>
    </recommendedName>
</protein>
<evidence type="ECO:0008006" key="4">
    <source>
        <dbReference type="Google" id="ProtNLM"/>
    </source>
</evidence>
<dbReference type="Gene3D" id="1.25.40.10">
    <property type="entry name" value="Tetratricopeptide repeat domain"/>
    <property type="match status" value="3"/>
</dbReference>
<accession>A0ABP8NAE3</accession>
<evidence type="ECO:0000313" key="2">
    <source>
        <dbReference type="EMBL" id="GAA4464046.1"/>
    </source>
</evidence>
<feature type="chain" id="PRO_5047122701" description="Tetratricopeptide repeat protein" evidence="1">
    <location>
        <begin position="27"/>
        <end position="607"/>
    </location>
</feature>
<keyword evidence="1" id="KW-0732">Signal</keyword>
<keyword evidence="3" id="KW-1185">Reference proteome</keyword>
<dbReference type="InterPro" id="IPR011990">
    <property type="entry name" value="TPR-like_helical_dom_sf"/>
</dbReference>
<dbReference type="EMBL" id="BAABFA010000009">
    <property type="protein sequence ID" value="GAA4464046.1"/>
    <property type="molecule type" value="Genomic_DNA"/>
</dbReference>
<organism evidence="2 3">
    <name type="scientific">Nemorincola caseinilytica</name>
    <dbReference type="NCBI Taxonomy" id="2054315"/>
    <lineage>
        <taxon>Bacteria</taxon>
        <taxon>Pseudomonadati</taxon>
        <taxon>Bacteroidota</taxon>
        <taxon>Chitinophagia</taxon>
        <taxon>Chitinophagales</taxon>
        <taxon>Chitinophagaceae</taxon>
        <taxon>Nemorincola</taxon>
    </lineage>
</organism>
<dbReference type="Proteomes" id="UP001500067">
    <property type="component" value="Unassembled WGS sequence"/>
</dbReference>
<reference evidence="3" key="1">
    <citation type="journal article" date="2019" name="Int. J. Syst. Evol. Microbiol.">
        <title>The Global Catalogue of Microorganisms (GCM) 10K type strain sequencing project: providing services to taxonomists for standard genome sequencing and annotation.</title>
        <authorList>
            <consortium name="The Broad Institute Genomics Platform"/>
            <consortium name="The Broad Institute Genome Sequencing Center for Infectious Disease"/>
            <person name="Wu L."/>
            <person name="Ma J."/>
        </authorList>
    </citation>
    <scope>NUCLEOTIDE SEQUENCE [LARGE SCALE GENOMIC DNA]</scope>
    <source>
        <strain evidence="3">JCM 32105</strain>
    </source>
</reference>
<gene>
    <name evidence="2" type="ORF">GCM10023093_13640</name>
</gene>
<feature type="signal peptide" evidence="1">
    <location>
        <begin position="1"/>
        <end position="26"/>
    </location>
</feature>
<proteinExistence type="predicted"/>
<dbReference type="RefSeq" id="WP_345080556.1">
    <property type="nucleotide sequence ID" value="NZ_BAABFA010000009.1"/>
</dbReference>